<evidence type="ECO:0000313" key="10">
    <source>
        <dbReference type="Proteomes" id="UP000186922"/>
    </source>
</evidence>
<reference evidence="9 10" key="1">
    <citation type="journal article" date="2016" name="Nat. Commun.">
        <title>Extremotolerant tardigrade genome and improved radiotolerance of human cultured cells by tardigrade-unique protein.</title>
        <authorList>
            <person name="Hashimoto T."/>
            <person name="Horikawa D.D."/>
            <person name="Saito Y."/>
            <person name="Kuwahara H."/>
            <person name="Kozuka-Hata H."/>
            <person name="Shin-I T."/>
            <person name="Minakuchi Y."/>
            <person name="Ohishi K."/>
            <person name="Motoyama A."/>
            <person name="Aizu T."/>
            <person name="Enomoto A."/>
            <person name="Kondo K."/>
            <person name="Tanaka S."/>
            <person name="Hara Y."/>
            <person name="Koshikawa S."/>
            <person name="Sagara H."/>
            <person name="Miura T."/>
            <person name="Yokobori S."/>
            <person name="Miyagawa K."/>
            <person name="Suzuki Y."/>
            <person name="Kubo T."/>
            <person name="Oyama M."/>
            <person name="Kohara Y."/>
            <person name="Fujiyama A."/>
            <person name="Arakawa K."/>
            <person name="Katayama T."/>
            <person name="Toyoda A."/>
            <person name="Kunieda T."/>
        </authorList>
    </citation>
    <scope>NUCLEOTIDE SEQUENCE [LARGE SCALE GENOMIC DNA]</scope>
    <source>
        <strain evidence="9 10">YOKOZUNA-1</strain>
    </source>
</reference>
<feature type="coiled-coil region" evidence="6">
    <location>
        <begin position="290"/>
        <end position="331"/>
    </location>
</feature>
<feature type="compositionally biased region" description="Basic and acidic residues" evidence="7">
    <location>
        <begin position="91"/>
        <end position="105"/>
    </location>
</feature>
<dbReference type="SUPFAM" id="SSF57959">
    <property type="entry name" value="Leucine zipper domain"/>
    <property type="match status" value="1"/>
</dbReference>
<dbReference type="AlphaFoldDB" id="A0A1D1VCE7"/>
<dbReference type="GO" id="GO:0000981">
    <property type="term" value="F:DNA-binding transcription factor activity, RNA polymerase II-specific"/>
    <property type="evidence" value="ECO:0007669"/>
    <property type="project" value="TreeGrafter"/>
</dbReference>
<feature type="compositionally biased region" description="Polar residues" evidence="7">
    <location>
        <begin position="106"/>
        <end position="115"/>
    </location>
</feature>
<keyword evidence="10" id="KW-1185">Reference proteome</keyword>
<keyword evidence="5" id="KW-0539">Nucleus</keyword>
<feature type="compositionally biased region" description="Low complexity" evidence="7">
    <location>
        <begin position="148"/>
        <end position="176"/>
    </location>
</feature>
<feature type="region of interest" description="Disordered" evidence="7">
    <location>
        <begin position="91"/>
        <end position="115"/>
    </location>
</feature>
<evidence type="ECO:0000259" key="8">
    <source>
        <dbReference type="PROSITE" id="PS50217"/>
    </source>
</evidence>
<evidence type="ECO:0000256" key="6">
    <source>
        <dbReference type="SAM" id="Coils"/>
    </source>
</evidence>
<keyword evidence="3" id="KW-0238">DNA-binding</keyword>
<organism evidence="9 10">
    <name type="scientific">Ramazzottius varieornatus</name>
    <name type="common">Water bear</name>
    <name type="synonym">Tardigrade</name>
    <dbReference type="NCBI Taxonomy" id="947166"/>
    <lineage>
        <taxon>Eukaryota</taxon>
        <taxon>Metazoa</taxon>
        <taxon>Ecdysozoa</taxon>
        <taxon>Tardigrada</taxon>
        <taxon>Eutardigrada</taxon>
        <taxon>Parachela</taxon>
        <taxon>Hypsibioidea</taxon>
        <taxon>Ramazzottiidae</taxon>
        <taxon>Ramazzottius</taxon>
    </lineage>
</organism>
<dbReference type="Pfam" id="PF00170">
    <property type="entry name" value="bZIP_1"/>
    <property type="match status" value="1"/>
</dbReference>
<evidence type="ECO:0000256" key="5">
    <source>
        <dbReference type="ARBA" id="ARBA00023242"/>
    </source>
</evidence>
<keyword evidence="6" id="KW-0175">Coiled coil</keyword>
<gene>
    <name evidence="9" type="primary">RvY_08719</name>
    <name evidence="9" type="synonym">RvY_08719.1</name>
    <name evidence="9" type="ORF">RvY_08719-1</name>
</gene>
<evidence type="ECO:0000256" key="3">
    <source>
        <dbReference type="ARBA" id="ARBA00023125"/>
    </source>
</evidence>
<comment type="caution">
    <text evidence="9">The sequence shown here is derived from an EMBL/GenBank/DDBJ whole genome shotgun (WGS) entry which is preliminary data.</text>
</comment>
<dbReference type="PRINTS" id="PR00041">
    <property type="entry name" value="LEUZIPPRCREB"/>
</dbReference>
<dbReference type="PROSITE" id="PS00036">
    <property type="entry name" value="BZIP_BASIC"/>
    <property type="match status" value="1"/>
</dbReference>
<dbReference type="PROSITE" id="PS50217">
    <property type="entry name" value="BZIP"/>
    <property type="match status" value="1"/>
</dbReference>
<dbReference type="OrthoDB" id="674948at2759"/>
<dbReference type="GO" id="GO:0005634">
    <property type="term" value="C:nucleus"/>
    <property type="evidence" value="ECO:0007669"/>
    <property type="project" value="UniProtKB-SubCell"/>
</dbReference>
<feature type="region of interest" description="Disordered" evidence="7">
    <location>
        <begin position="148"/>
        <end position="214"/>
    </location>
</feature>
<name>A0A1D1VCE7_RAMVA</name>
<feature type="domain" description="BZIP" evidence="8">
    <location>
        <begin position="272"/>
        <end position="335"/>
    </location>
</feature>
<dbReference type="STRING" id="947166.A0A1D1VCE7"/>
<evidence type="ECO:0000313" key="9">
    <source>
        <dbReference type="EMBL" id="GAU97417.1"/>
    </source>
</evidence>
<evidence type="ECO:0000256" key="7">
    <source>
        <dbReference type="SAM" id="MobiDB-lite"/>
    </source>
</evidence>
<evidence type="ECO:0000256" key="1">
    <source>
        <dbReference type="ARBA" id="ARBA00004123"/>
    </source>
</evidence>
<dbReference type="InterPro" id="IPR004827">
    <property type="entry name" value="bZIP"/>
</dbReference>
<dbReference type="PANTHER" id="PTHR46004">
    <property type="entry name" value="CYCLIC AMP RESPONSE ELEMENT-BINDING PROTEIN A"/>
    <property type="match status" value="1"/>
</dbReference>
<comment type="subcellular location">
    <subcellularLocation>
        <location evidence="1">Nucleus</location>
    </subcellularLocation>
</comment>
<dbReference type="EMBL" id="BDGG01000004">
    <property type="protein sequence ID" value="GAU97417.1"/>
    <property type="molecule type" value="Genomic_DNA"/>
</dbReference>
<dbReference type="SMART" id="SM00338">
    <property type="entry name" value="BRLZ"/>
    <property type="match status" value="1"/>
</dbReference>
<keyword evidence="2" id="KW-0805">Transcription regulation</keyword>
<keyword evidence="4" id="KW-0804">Transcription</keyword>
<dbReference type="PANTHER" id="PTHR46004:SF3">
    <property type="entry name" value="CYCLIC AMP RESPONSE ELEMENT-BINDING PROTEIN A"/>
    <property type="match status" value="1"/>
</dbReference>
<dbReference type="Proteomes" id="UP000186922">
    <property type="component" value="Unassembled WGS sequence"/>
</dbReference>
<dbReference type="GO" id="GO:0035497">
    <property type="term" value="F:cAMP response element binding"/>
    <property type="evidence" value="ECO:0007669"/>
    <property type="project" value="TreeGrafter"/>
</dbReference>
<evidence type="ECO:0000256" key="2">
    <source>
        <dbReference type="ARBA" id="ARBA00023015"/>
    </source>
</evidence>
<protein>
    <recommendedName>
        <fullName evidence="8">BZIP domain-containing protein</fullName>
    </recommendedName>
</protein>
<proteinExistence type="predicted"/>
<dbReference type="Gene3D" id="1.20.5.170">
    <property type="match status" value="1"/>
</dbReference>
<dbReference type="CDD" id="cd14689">
    <property type="entry name" value="bZIP_CREB3"/>
    <property type="match status" value="1"/>
</dbReference>
<sequence length="360" mass="39075">MDTDEGIISDYGLWDRTLMEVDLLDTEGYGRPDDAIDFFDSLGGHFVESDPLLPLLNGLVHNGRLLHGQCPDELEHDPLSDFLMAMSKDGALPHERTNDGVKTEGKSASTTKSRSNNLTLGQCITIKSEPTDGDSRIINQYWPTHASSSAGFDSDSSGSSCSGSAPSSARTSQSPSHPGTSKAKASSFHLPPTPPASNDGDSSSSSSPVLSPIIRHSSSSPNTLCLATAISNSLCTSGDGSLLLTEEEKRTLTAEGYPIPVRLPLTKAEERSLKRIRRKIKNKISAQESRRKKKEYIDCLEKKVKNLNEENSELRRKLSASENTYRSLGEQITKYQALLKAAKVQITPIRRVVAVADESS</sequence>
<dbReference type="InterPro" id="IPR046347">
    <property type="entry name" value="bZIP_sf"/>
</dbReference>
<evidence type="ECO:0000256" key="4">
    <source>
        <dbReference type="ARBA" id="ARBA00023163"/>
    </source>
</evidence>
<accession>A0A1D1VCE7</accession>